<gene>
    <name evidence="7" type="ORF">BU16DRAFT_581771</name>
</gene>
<keyword evidence="4" id="KW-0472">Membrane</keyword>
<feature type="compositionally biased region" description="Polar residues" evidence="3">
    <location>
        <begin position="785"/>
        <end position="795"/>
    </location>
</feature>
<protein>
    <submittedName>
        <fullName evidence="7">Uncharacterized protein</fullName>
    </submittedName>
</protein>
<evidence type="ECO:0000256" key="1">
    <source>
        <dbReference type="ARBA" id="ARBA00005724"/>
    </source>
</evidence>
<reference evidence="7" key="1">
    <citation type="journal article" date="2020" name="Stud. Mycol.">
        <title>101 Dothideomycetes genomes: a test case for predicting lifestyles and emergence of pathogens.</title>
        <authorList>
            <person name="Haridas S."/>
            <person name="Albert R."/>
            <person name="Binder M."/>
            <person name="Bloem J."/>
            <person name="Labutti K."/>
            <person name="Salamov A."/>
            <person name="Andreopoulos B."/>
            <person name="Baker S."/>
            <person name="Barry K."/>
            <person name="Bills G."/>
            <person name="Bluhm B."/>
            <person name="Cannon C."/>
            <person name="Castanera R."/>
            <person name="Culley D."/>
            <person name="Daum C."/>
            <person name="Ezra D."/>
            <person name="Gonzalez J."/>
            <person name="Henrissat B."/>
            <person name="Kuo A."/>
            <person name="Liang C."/>
            <person name="Lipzen A."/>
            <person name="Lutzoni F."/>
            <person name="Magnuson J."/>
            <person name="Mondo S."/>
            <person name="Nolan M."/>
            <person name="Ohm R."/>
            <person name="Pangilinan J."/>
            <person name="Park H.-J."/>
            <person name="Ramirez L."/>
            <person name="Alfaro M."/>
            <person name="Sun H."/>
            <person name="Tritt A."/>
            <person name="Yoshinaga Y."/>
            <person name="Zwiers L.-H."/>
            <person name="Turgeon B."/>
            <person name="Goodwin S."/>
            <person name="Spatafora J."/>
            <person name="Crous P."/>
            <person name="Grigoriev I."/>
        </authorList>
    </citation>
    <scope>NUCLEOTIDE SEQUENCE</scope>
    <source>
        <strain evidence="7">CBS 269.34</strain>
    </source>
</reference>
<dbReference type="InterPro" id="IPR057407">
    <property type="entry name" value="HEAT_TANGO6"/>
</dbReference>
<keyword evidence="4" id="KW-0812">Transmembrane</keyword>
<feature type="coiled-coil region" evidence="2">
    <location>
        <begin position="437"/>
        <end position="464"/>
    </location>
</feature>
<feature type="domain" description="TANGO6 HEAT repeat" evidence="6">
    <location>
        <begin position="217"/>
        <end position="467"/>
    </location>
</feature>
<dbReference type="Pfam" id="PF23565">
    <property type="entry name" value="ARM_TANGO6"/>
    <property type="match status" value="1"/>
</dbReference>
<name>A0A6A6QWG2_9PEZI</name>
<keyword evidence="2" id="KW-0175">Coiled coil</keyword>
<keyword evidence="4" id="KW-1133">Transmembrane helix</keyword>
<dbReference type="Pfam" id="PF10363">
    <property type="entry name" value="RTP1_C1"/>
    <property type="match status" value="1"/>
</dbReference>
<evidence type="ECO:0000259" key="5">
    <source>
        <dbReference type="Pfam" id="PF10363"/>
    </source>
</evidence>
<dbReference type="PANTHER" id="PTHR20959:SF1">
    <property type="entry name" value="TRANSPORT AND GOLGI ORGANIZATION PROTEIN 6 HOMOLOG"/>
    <property type="match status" value="1"/>
</dbReference>
<dbReference type="InterPro" id="IPR016024">
    <property type="entry name" value="ARM-type_fold"/>
</dbReference>
<feature type="region of interest" description="Disordered" evidence="3">
    <location>
        <begin position="783"/>
        <end position="802"/>
    </location>
</feature>
<feature type="transmembrane region" description="Helical" evidence="4">
    <location>
        <begin position="73"/>
        <end position="94"/>
    </location>
</feature>
<evidence type="ECO:0000313" key="8">
    <source>
        <dbReference type="Proteomes" id="UP000799750"/>
    </source>
</evidence>
<feature type="domain" description="RNA polymerase II assembly factor Rtp1 C-terminal" evidence="5">
    <location>
        <begin position="694"/>
        <end position="823"/>
    </location>
</feature>
<evidence type="ECO:0000313" key="7">
    <source>
        <dbReference type="EMBL" id="KAF2496444.1"/>
    </source>
</evidence>
<dbReference type="InterPro" id="IPR039600">
    <property type="entry name" value="TANGO6/Rtp1"/>
</dbReference>
<dbReference type="GO" id="GO:0009306">
    <property type="term" value="P:protein secretion"/>
    <property type="evidence" value="ECO:0007669"/>
    <property type="project" value="TreeGrafter"/>
</dbReference>
<dbReference type="InterPro" id="IPR019451">
    <property type="entry name" value="Rtp1_C1"/>
</dbReference>
<dbReference type="SUPFAM" id="SSF48371">
    <property type="entry name" value="ARM repeat"/>
    <property type="match status" value="1"/>
</dbReference>
<dbReference type="AlphaFoldDB" id="A0A6A6QWG2"/>
<dbReference type="EMBL" id="MU004188">
    <property type="protein sequence ID" value="KAF2496444.1"/>
    <property type="molecule type" value="Genomic_DNA"/>
</dbReference>
<keyword evidence="8" id="KW-1185">Reference proteome</keyword>
<proteinExistence type="inferred from homology"/>
<dbReference type="Proteomes" id="UP000799750">
    <property type="component" value="Unassembled WGS sequence"/>
</dbReference>
<evidence type="ECO:0000256" key="4">
    <source>
        <dbReference type="SAM" id="Phobius"/>
    </source>
</evidence>
<dbReference type="PANTHER" id="PTHR20959">
    <property type="entry name" value="TRANSPORT AND GOLGI ORGANIZATION PROTEIN 6 FAMILY MEMBER"/>
    <property type="match status" value="1"/>
</dbReference>
<evidence type="ECO:0000256" key="2">
    <source>
        <dbReference type="SAM" id="Coils"/>
    </source>
</evidence>
<evidence type="ECO:0000256" key="3">
    <source>
        <dbReference type="SAM" id="MobiDB-lite"/>
    </source>
</evidence>
<dbReference type="OrthoDB" id="39591at2759"/>
<accession>A0A6A6QWG2</accession>
<evidence type="ECO:0000259" key="6">
    <source>
        <dbReference type="Pfam" id="PF23565"/>
    </source>
</evidence>
<sequence>MSTLEDTVKRAAGFISPFLKDEGNLTQKRDQSVETLDRPGGYNRSSLVRDALLHLQAIHDADRASSRRDYDGTLVAMVYGLIDLVVLVGIIPSVDASVRAFRRPQSVLIQIPSTLSKDIPLLAEVIGRLSSVLSDRISGINPLITERSLVDIVLGAAELAFAPHVSETVHSQSITRYEVLMEGTPASEIVPLLLIINTGPPWLKQALSQSLSLIPLRPHGVQQLLRLLSDSAGSETAIAQEAVTQVTKLIILNPPPPATRDERLRKVAPRLWDLLHEEVGPEMSKAAGQIIADILSRKSLGPPDTIGWELFAQPLLDAFNPKFVEASPRGVLVSDHVLLQAVKSLDIVTTSHPHSGLAKRLISPIILQLWGLLNYAKSRQISGRIWQDTIRSILLHYFHIAESPDRIDSVASNLLYDGEPAWTYGPGSEGGIEIRRRARGKSNLDNLLARLEDLKARVSTFVELLQASTVGIAVFQIAMKRWLSSAPTTPSLTNDVEVDPLEKLLNATLCEAMARKLTPKFEAHPEHAIQLARTLLGEFVEGKRAKRMRDKERETSMYASLGKIVQEGPRTETSTTNSEEETVILFSLSILETLISDPDFKRTVEIDAIVASVATYLALLSPEGPQGADVDSTSASRNAAPYIGFTPSRGPREDQIKTTAAINNAAKNLLSILSSAQTSVSPFTDPLAHFRSTLKTALSDLQSSEPPICAHALFTIKTLASSADTSSIIDIPSTTQTIISLSLSHPDSFVHTAAIPPLIALAALHPALVTEILTTTFLDEDESTLRTTPSSQTNHPAVDDPETTKITTSLDLRLRIAETLSELLSAPSIWTHPTPDATRALQAIITVSLTLASRRGPLRPDTLAARTELAAAQARSHRKASEAWGGDIPSLSSLSLERPASASETADEELNARIVAGWQDTGVEEDIRIRASALAVLGKAFEERWERFTQEEVDKAVEIVLGCLVIESGVERAMLRRAAVLVVLGVLKGLDDVGNPRDGGVGLAAEKWAEVEGVLKRVGADDEDELVKGHVGVVLEELDTWRRGVWFGMRSEAGGDGGIGGLSEGLEGGLRGLAVVPGDGEGGQRRSMIQEVELLIWIIFWAAGSVKSSSSTRNKSRKRGKDLQVVDWNSATFPRRYHRERWLRRAQESRSDA</sequence>
<organism evidence="7 8">
    <name type="scientific">Lophium mytilinum</name>
    <dbReference type="NCBI Taxonomy" id="390894"/>
    <lineage>
        <taxon>Eukaryota</taxon>
        <taxon>Fungi</taxon>
        <taxon>Dikarya</taxon>
        <taxon>Ascomycota</taxon>
        <taxon>Pezizomycotina</taxon>
        <taxon>Dothideomycetes</taxon>
        <taxon>Pleosporomycetidae</taxon>
        <taxon>Mytilinidiales</taxon>
        <taxon>Mytilinidiaceae</taxon>
        <taxon>Lophium</taxon>
    </lineage>
</organism>
<comment type="similarity">
    <text evidence="1">Belongs to the Tango6 family.</text>
</comment>